<name>A0ABM1VUX8_APLCA</name>
<feature type="transmembrane region" description="Helical" evidence="3">
    <location>
        <begin position="324"/>
        <end position="343"/>
    </location>
</feature>
<feature type="transmembrane region" description="Helical" evidence="3">
    <location>
        <begin position="363"/>
        <end position="387"/>
    </location>
</feature>
<protein>
    <submittedName>
        <fullName evidence="5">Uncharacterized protein LOC118477851</fullName>
    </submittedName>
</protein>
<feature type="transmembrane region" description="Helical" evidence="3">
    <location>
        <begin position="177"/>
        <end position="198"/>
    </location>
</feature>
<dbReference type="RefSeq" id="XP_035826220.1">
    <property type="nucleotide sequence ID" value="XM_035970327.1"/>
</dbReference>
<gene>
    <name evidence="5" type="primary">LOC118477851</name>
</gene>
<keyword evidence="4" id="KW-1185">Reference proteome</keyword>
<feature type="transmembrane region" description="Helical" evidence="3">
    <location>
        <begin position="240"/>
        <end position="265"/>
    </location>
</feature>
<sequence>MSEKALGKQGSILMLTMLTMLTMSTGSGEIMGVSSVIVYDIYQTYICPYRPKLPSGFCLFCGFPKNDSEHRNSVVESNMTLTHKPDGPGNGMTSQPICKCPSAVTCEDCKADQRSMREGSKWPGRVVIYKCPYHASYRTYQDQLIDFKNWTVLWVSIALIPFGMVVHASGVDLNWTMMYGVILTVPAFPGVIASILWVKTTGKGIIIGSISGLLAGLAGNAGVSYGYYKGAGGFLVATTMPYSTLAGSSLACLVSLAVSVVVSLATHNIHTAEDEESEWQKPRDIDNPLHPWALQYEEYFPEVRSGLHRPTYTQMAHVSRLGRMASIIGAVFFFIIFIIVIPATMSGLEVLDAGEFRTWTTLINVWCMVMAVIIVLVTPIEEVKAILQQLWAKRHRQTTSDDVKGSGSGSAPASPTTLRQNGVLEGEEKIVGYLSSSDVEGGRYRGHTDKDTLTYGERIVHDRDTGVNGGVVGAGQEKLETRF</sequence>
<dbReference type="InterPro" id="IPR038377">
    <property type="entry name" value="Na/Glc_symporter_sf"/>
</dbReference>
<proteinExistence type="predicted"/>
<dbReference type="PANTHER" id="PTHR46154:SF4">
    <property type="entry name" value="UREA ACTIVE TRANSPORTER"/>
    <property type="match status" value="1"/>
</dbReference>
<evidence type="ECO:0000256" key="3">
    <source>
        <dbReference type="SAM" id="Phobius"/>
    </source>
</evidence>
<feature type="region of interest" description="Disordered" evidence="2">
    <location>
        <begin position="398"/>
        <end position="419"/>
    </location>
</feature>
<keyword evidence="3" id="KW-0812">Transmembrane</keyword>
<evidence type="ECO:0000313" key="5">
    <source>
        <dbReference type="RefSeq" id="XP_035826220.1"/>
    </source>
</evidence>
<dbReference type="Gene3D" id="1.20.1730.10">
    <property type="entry name" value="Sodium/glucose cotransporter"/>
    <property type="match status" value="1"/>
</dbReference>
<dbReference type="GeneID" id="118477851"/>
<evidence type="ECO:0000313" key="4">
    <source>
        <dbReference type="Proteomes" id="UP000694888"/>
    </source>
</evidence>
<dbReference type="PANTHER" id="PTHR46154">
    <property type="match status" value="1"/>
</dbReference>
<organism evidence="4 5">
    <name type="scientific">Aplysia californica</name>
    <name type="common">California sea hare</name>
    <dbReference type="NCBI Taxonomy" id="6500"/>
    <lineage>
        <taxon>Eukaryota</taxon>
        <taxon>Metazoa</taxon>
        <taxon>Spiralia</taxon>
        <taxon>Lophotrochozoa</taxon>
        <taxon>Mollusca</taxon>
        <taxon>Gastropoda</taxon>
        <taxon>Heterobranchia</taxon>
        <taxon>Euthyneura</taxon>
        <taxon>Tectipleura</taxon>
        <taxon>Aplysiida</taxon>
        <taxon>Aplysioidea</taxon>
        <taxon>Aplysiidae</taxon>
        <taxon>Aplysia</taxon>
    </lineage>
</organism>
<reference evidence="5" key="1">
    <citation type="submission" date="2025-08" db="UniProtKB">
        <authorList>
            <consortium name="RefSeq"/>
        </authorList>
    </citation>
    <scope>IDENTIFICATION</scope>
</reference>
<evidence type="ECO:0000256" key="2">
    <source>
        <dbReference type="SAM" id="MobiDB-lite"/>
    </source>
</evidence>
<keyword evidence="3" id="KW-0472">Membrane</keyword>
<accession>A0ABM1VUX8</accession>
<evidence type="ECO:0000256" key="1">
    <source>
        <dbReference type="ARBA" id="ARBA00022448"/>
    </source>
</evidence>
<dbReference type="InterPro" id="IPR031155">
    <property type="entry name" value="DUR"/>
</dbReference>
<keyword evidence="3" id="KW-1133">Transmembrane helix</keyword>
<feature type="transmembrane region" description="Helical" evidence="3">
    <location>
        <begin position="205"/>
        <end position="228"/>
    </location>
</feature>
<feature type="transmembrane region" description="Helical" evidence="3">
    <location>
        <begin position="12"/>
        <end position="42"/>
    </location>
</feature>
<keyword evidence="1" id="KW-0813">Transport</keyword>
<feature type="transmembrane region" description="Helical" evidence="3">
    <location>
        <begin position="150"/>
        <end position="171"/>
    </location>
</feature>
<dbReference type="Proteomes" id="UP000694888">
    <property type="component" value="Unplaced"/>
</dbReference>